<evidence type="ECO:0000256" key="4">
    <source>
        <dbReference type="ARBA" id="ARBA00023004"/>
    </source>
</evidence>
<dbReference type="Gene3D" id="3.40.50.12780">
    <property type="entry name" value="N-terminal domain of ligase-like"/>
    <property type="match status" value="1"/>
</dbReference>
<dbReference type="Pfam" id="PF07993">
    <property type="entry name" value="NAD_binding_4"/>
    <property type="match status" value="1"/>
</dbReference>
<comment type="caution">
    <text evidence="7">The sequence shown here is derived from an EMBL/GenBank/DDBJ whole genome shotgun (WGS) entry which is preliminary data.</text>
</comment>
<dbReference type="GO" id="GO:0005506">
    <property type="term" value="F:iron ion binding"/>
    <property type="evidence" value="ECO:0007669"/>
    <property type="project" value="InterPro"/>
</dbReference>
<dbReference type="InterPro" id="IPR009081">
    <property type="entry name" value="PP-bd_ACP"/>
</dbReference>
<dbReference type="Pfam" id="PF00501">
    <property type="entry name" value="AMP-binding"/>
    <property type="match status" value="1"/>
</dbReference>
<dbReference type="InterPro" id="IPR000873">
    <property type="entry name" value="AMP-dep_synth/lig_dom"/>
</dbReference>
<reference evidence="7 8" key="1">
    <citation type="journal article" date="2020" name="ISME J.">
        <title>Uncovering the hidden diversity of litter-decomposition mechanisms in mushroom-forming fungi.</title>
        <authorList>
            <person name="Floudas D."/>
            <person name="Bentzer J."/>
            <person name="Ahren D."/>
            <person name="Johansson T."/>
            <person name="Persson P."/>
            <person name="Tunlid A."/>
        </authorList>
    </citation>
    <scope>NUCLEOTIDE SEQUENCE [LARGE SCALE GENOMIC DNA]</scope>
    <source>
        <strain evidence="7 8">CBS 291.85</strain>
    </source>
</reference>
<dbReference type="OrthoDB" id="429813at2759"/>
<keyword evidence="1" id="KW-0596">Phosphopantetheine</keyword>
<dbReference type="InterPro" id="IPR036396">
    <property type="entry name" value="Cyt_P450_sf"/>
</dbReference>
<proteinExistence type="predicted"/>
<keyword evidence="3 5" id="KW-0479">Metal-binding</keyword>
<dbReference type="Pfam" id="PF23562">
    <property type="entry name" value="AMP-binding_C_3"/>
    <property type="match status" value="1"/>
</dbReference>
<dbReference type="SMART" id="SM00823">
    <property type="entry name" value="PKS_PP"/>
    <property type="match status" value="1"/>
</dbReference>
<dbReference type="Gene3D" id="1.10.1200.10">
    <property type="entry name" value="ACP-like"/>
    <property type="match status" value="1"/>
</dbReference>
<dbReference type="InterPro" id="IPR017972">
    <property type="entry name" value="Cyt_P450_CS"/>
</dbReference>
<dbReference type="PROSITE" id="PS00086">
    <property type="entry name" value="CYTOCHROME_P450"/>
    <property type="match status" value="1"/>
</dbReference>
<dbReference type="GO" id="GO:0031177">
    <property type="term" value="F:phosphopantetheine binding"/>
    <property type="evidence" value="ECO:0007669"/>
    <property type="project" value="InterPro"/>
</dbReference>
<dbReference type="PROSITE" id="PS50075">
    <property type="entry name" value="CARRIER"/>
    <property type="match status" value="1"/>
</dbReference>
<dbReference type="PANTHER" id="PTHR43439:SF2">
    <property type="entry name" value="ENZYME, PUTATIVE (JCVI)-RELATED"/>
    <property type="match status" value="1"/>
</dbReference>
<dbReference type="PANTHER" id="PTHR43439">
    <property type="entry name" value="PHENYLACETATE-COENZYME A LIGASE"/>
    <property type="match status" value="1"/>
</dbReference>
<dbReference type="SUPFAM" id="SSF56801">
    <property type="entry name" value="Acetyl-CoA synthetase-like"/>
    <property type="match status" value="1"/>
</dbReference>
<evidence type="ECO:0000256" key="2">
    <source>
        <dbReference type="ARBA" id="ARBA00022553"/>
    </source>
</evidence>
<dbReference type="Gene3D" id="1.10.630.10">
    <property type="entry name" value="Cytochrome P450"/>
    <property type="match status" value="1"/>
</dbReference>
<dbReference type="InterPro" id="IPR036736">
    <property type="entry name" value="ACP-like_sf"/>
</dbReference>
<accession>A0A8H5CYK8</accession>
<dbReference type="InterPro" id="IPR051414">
    <property type="entry name" value="Adenylate-forming_Reductase"/>
</dbReference>
<keyword evidence="2" id="KW-0597">Phosphoprotein</keyword>
<keyword evidence="4 5" id="KW-0408">Iron</keyword>
<name>A0A8H5CYK8_9AGAR</name>
<dbReference type="SUPFAM" id="SSF47336">
    <property type="entry name" value="ACP-like"/>
    <property type="match status" value="1"/>
</dbReference>
<dbReference type="Pfam" id="PF00550">
    <property type="entry name" value="PP-binding"/>
    <property type="match status" value="1"/>
</dbReference>
<feature type="domain" description="Carrier" evidence="6">
    <location>
        <begin position="578"/>
        <end position="655"/>
    </location>
</feature>
<comment type="cofactor">
    <cofactor evidence="5">
        <name>heme</name>
        <dbReference type="ChEBI" id="CHEBI:30413"/>
    </cofactor>
</comment>
<dbReference type="InterPro" id="IPR036291">
    <property type="entry name" value="NAD(P)-bd_dom_sf"/>
</dbReference>
<dbReference type="GO" id="GO:0020037">
    <property type="term" value="F:heme binding"/>
    <property type="evidence" value="ECO:0007669"/>
    <property type="project" value="InterPro"/>
</dbReference>
<evidence type="ECO:0000313" key="7">
    <source>
        <dbReference type="EMBL" id="KAF5350345.1"/>
    </source>
</evidence>
<dbReference type="InterPro" id="IPR002401">
    <property type="entry name" value="Cyt_P450_E_grp-I"/>
</dbReference>
<dbReference type="PRINTS" id="PR00463">
    <property type="entry name" value="EP450I"/>
</dbReference>
<dbReference type="InterPro" id="IPR013120">
    <property type="entry name" value="FAR_NAD-bd"/>
</dbReference>
<dbReference type="SUPFAM" id="SSF48264">
    <property type="entry name" value="Cytochrome P450"/>
    <property type="match status" value="1"/>
</dbReference>
<dbReference type="Proteomes" id="UP000559256">
    <property type="component" value="Unassembled WGS sequence"/>
</dbReference>
<evidence type="ECO:0000256" key="3">
    <source>
        <dbReference type="ARBA" id="ARBA00022723"/>
    </source>
</evidence>
<evidence type="ECO:0000256" key="5">
    <source>
        <dbReference type="PIRSR" id="PIRSR602401-1"/>
    </source>
</evidence>
<gene>
    <name evidence="7" type="ORF">D9758_012816</name>
</gene>
<organism evidence="7 8">
    <name type="scientific">Tetrapyrgos nigripes</name>
    <dbReference type="NCBI Taxonomy" id="182062"/>
    <lineage>
        <taxon>Eukaryota</taxon>
        <taxon>Fungi</taxon>
        <taxon>Dikarya</taxon>
        <taxon>Basidiomycota</taxon>
        <taxon>Agaricomycotina</taxon>
        <taxon>Agaricomycetes</taxon>
        <taxon>Agaricomycetidae</taxon>
        <taxon>Agaricales</taxon>
        <taxon>Marasmiineae</taxon>
        <taxon>Marasmiaceae</taxon>
        <taxon>Tetrapyrgos</taxon>
    </lineage>
</organism>
<dbReference type="InterPro" id="IPR020806">
    <property type="entry name" value="PKS_PP-bd"/>
</dbReference>
<dbReference type="GO" id="GO:0016705">
    <property type="term" value="F:oxidoreductase activity, acting on paired donors, with incorporation or reduction of molecular oxygen"/>
    <property type="evidence" value="ECO:0007669"/>
    <property type="project" value="InterPro"/>
</dbReference>
<keyword evidence="5" id="KW-0349">Heme</keyword>
<evidence type="ECO:0000313" key="8">
    <source>
        <dbReference type="Proteomes" id="UP000559256"/>
    </source>
</evidence>
<protein>
    <recommendedName>
        <fullName evidence="6">Carrier domain-containing protein</fullName>
    </recommendedName>
</protein>
<dbReference type="EMBL" id="JAACJM010000075">
    <property type="protein sequence ID" value="KAF5350345.1"/>
    <property type="molecule type" value="Genomic_DNA"/>
</dbReference>
<dbReference type="Pfam" id="PF00067">
    <property type="entry name" value="p450"/>
    <property type="match status" value="1"/>
</dbReference>
<dbReference type="InterPro" id="IPR001128">
    <property type="entry name" value="Cyt_P450"/>
</dbReference>
<keyword evidence="8" id="KW-1185">Reference proteome</keyword>
<dbReference type="InterPro" id="IPR042099">
    <property type="entry name" value="ANL_N_sf"/>
</dbReference>
<dbReference type="Gene3D" id="3.40.50.720">
    <property type="entry name" value="NAD(P)-binding Rossmann-like Domain"/>
    <property type="match status" value="1"/>
</dbReference>
<feature type="binding site" description="axial binding residue" evidence="5">
    <location>
        <position position="1240"/>
    </location>
    <ligand>
        <name>heme</name>
        <dbReference type="ChEBI" id="CHEBI:30413"/>
    </ligand>
    <ligandPart>
        <name>Fe</name>
        <dbReference type="ChEBI" id="CHEBI:18248"/>
    </ligandPart>
</feature>
<sequence length="1305" mass="145692">MEPIPPLPNTQALKSTTFRPPPLDGSLSLAEIYDWHFKNSTHHPLYVYSPDGIKSRTISWGEGVAAMYRGTRLLQAIVRGRSSVNKTPVVAVLASYDAITTFTVVMSIMRADFICFNISPRNSAAAVSHLLKKVAVDHVLVSSDAGLQDLLTEALVLMSGENLTTPSTSRMPAFEELFQPNWEMEIFDDLPPVRRKHEDDIVLAVHSSGSTAFPKPIKWTNRRMIEMAIVPWFGERDLTGTIWCLSGVAPFHGLGLWQTCMVAACGYVLSVAEPRSPSTLASPETIVASAKATKCNYIFCVPSYIETWSKNPEHVDWLKTLDCLAFGGGPLNKAAGDWLISQGVPLINLYGSAEVASVNVFLPEKVRPEWEYFEFARNVTPKLVPFDENTYELVVVSNPFYRHFVLNTKIDGADAYAVGDLLEAHPTEDNVWRVVGRADDQIMHSNGEKTNPVPLESILNQDPHIQASVMFGRVRFQAGVIIEPVPALQFDPSDETQRDAFLQKIWPTVEAMNEFAPQHSRIFRETILIAKPTKPFQFTAKRTLRRQAVLSDYEEEIETLYSSMEASIQANAPLPSAWDSDSIGEFVSSVVLGVLNRSVNKSADLFEQGCDSLQAIWIKNSLSRALKQLGCTPPSNLVYAYPSINKLTAFFLEVLDNGATGYVDHTKNMKEMLKKYSDGFPLQVREQSNSSAFASSSRPTKTVLVTGTTGTLGCNILYDLLKDPGVRRVYALNRHNNRLWLDDRQRRAFVERGLDEDLLCASWSSGKLVMVEGDWTKEDFGLGAEGDRELFEEICGSVTHILCNAWRVDFNIGLDSFESSVQGVRRLIDLTASSSARLVFVSSIGVYHEAPPNHSLPEAPIPSSSPEIEMATTSGYTQAKWISEQLIATSGLGNRATVVRVGQVAGMTDSGYWNSTEWFPALLQASKAIGKLPQTSGLISWVPGDDAARVMNSITLASPDTVASQETEFVHLVHPRPVPWTSIAPVIAEQLGVPLVPLGNWVASLEHLRNQTPQPTQNSFSDRDKDVRALRILDFYRRMVSCEETRNREAFGNPAMAVHRGRHCETAFKSLRVLGAEDARKWVSAFPAEPCVNIADPVIVKTTAHTLCYTFALLALYPEEQEKLYRQIKSIIPDGRVPTYEEMPLFTQSMAVFYETLRMFPPVTGIPKYSAEDTVFNTVNHTGQPVSIPIPKDTKLIINTVGLHYNPRYWKDAEEFKPDRFLEDWPKDAFAPFSVGARACLGRRFFETEGIAILIMLVSKYKIEVKEERQFGRETFEERKSRLLQTKPGLTLTPVRMPLVFKRRN</sequence>
<evidence type="ECO:0000259" key="6">
    <source>
        <dbReference type="PROSITE" id="PS50075"/>
    </source>
</evidence>
<dbReference type="GO" id="GO:0004497">
    <property type="term" value="F:monooxygenase activity"/>
    <property type="evidence" value="ECO:0007669"/>
    <property type="project" value="InterPro"/>
</dbReference>
<evidence type="ECO:0000256" key="1">
    <source>
        <dbReference type="ARBA" id="ARBA00022450"/>
    </source>
</evidence>
<dbReference type="SUPFAM" id="SSF51735">
    <property type="entry name" value="NAD(P)-binding Rossmann-fold domains"/>
    <property type="match status" value="1"/>
</dbReference>